<dbReference type="GO" id="GO:0008270">
    <property type="term" value="F:zinc ion binding"/>
    <property type="evidence" value="ECO:0007669"/>
    <property type="project" value="UniProtKB-KW"/>
</dbReference>
<evidence type="ECO:0000259" key="5">
    <source>
        <dbReference type="Pfam" id="PF01412"/>
    </source>
</evidence>
<keyword evidence="7" id="KW-1185">Reference proteome</keyword>
<keyword evidence="1 4" id="KW-0479">Metal-binding</keyword>
<keyword evidence="3 4" id="KW-0862">Zinc</keyword>
<dbReference type="AlphaFoldDB" id="A0A3Q2NPI8"/>
<comment type="subcellular location">
    <subcellularLocation>
        <location evidence="4">Endosome membrane</location>
        <topology evidence="4">Peripheral membrane protein</topology>
    </subcellularLocation>
</comment>
<evidence type="ECO:0000313" key="7">
    <source>
        <dbReference type="Proteomes" id="UP000265000"/>
    </source>
</evidence>
<dbReference type="InterPro" id="IPR037278">
    <property type="entry name" value="ARFGAP/RecO"/>
</dbReference>
<keyword evidence="4" id="KW-0343">GTPase activation</keyword>
<proteinExistence type="predicted"/>
<accession>A0A3Q2NPI8</accession>
<dbReference type="InterPro" id="IPR045258">
    <property type="entry name" value="ACAP1/2/3-like"/>
</dbReference>
<dbReference type="GO" id="GO:0005096">
    <property type="term" value="F:GTPase activator activity"/>
    <property type="evidence" value="ECO:0007669"/>
    <property type="project" value="UniProtKB-KW"/>
</dbReference>
<comment type="function">
    <text evidence="4">GTPase-activating protein for the ADP ribosylation factor family.</text>
</comment>
<dbReference type="GO" id="GO:0010008">
    <property type="term" value="C:endosome membrane"/>
    <property type="evidence" value="ECO:0007669"/>
    <property type="project" value="UniProtKB-SubCell"/>
</dbReference>
<keyword evidence="2 4" id="KW-0863">Zinc-finger</keyword>
<evidence type="ECO:0000256" key="3">
    <source>
        <dbReference type="ARBA" id="ARBA00022833"/>
    </source>
</evidence>
<evidence type="ECO:0000256" key="2">
    <source>
        <dbReference type="ARBA" id="ARBA00022771"/>
    </source>
</evidence>
<dbReference type="STRING" id="8078.ENSFHEP00000000891"/>
<evidence type="ECO:0000313" key="6">
    <source>
        <dbReference type="Ensembl" id="ENSFHEP00000000891.1"/>
    </source>
</evidence>
<keyword evidence="4" id="KW-0040">ANK repeat</keyword>
<dbReference type="SUPFAM" id="SSF57863">
    <property type="entry name" value="ArfGap/RecO-like zinc finger"/>
    <property type="match status" value="1"/>
</dbReference>
<dbReference type="PANTHER" id="PTHR23180:SF197">
    <property type="entry name" value="ARF-GAP WITH COILED-COIL, ANK REPEAT AND PH DOMAIN-CONTAINING PROTEIN 1"/>
    <property type="match status" value="1"/>
</dbReference>
<dbReference type="InterPro" id="IPR038508">
    <property type="entry name" value="ArfGAP_dom_sf"/>
</dbReference>
<evidence type="ECO:0000256" key="1">
    <source>
        <dbReference type="ARBA" id="ARBA00022723"/>
    </source>
</evidence>
<sequence length="86" mass="9404">MGNEGCKALEEIQAIPGNKHCCDCGEPGPEWASINLGITLYVVRKNRADMSCDDSVLDFNADAANGIAMEGYLYKRASNAFKTWSR</sequence>
<keyword evidence="4" id="KW-0677">Repeat</keyword>
<protein>
    <recommendedName>
        <fullName evidence="4">Arf-GAP with coiled-coil, ANK repeat and PH domain-containing protein</fullName>
        <shortName evidence="4">Cnt-b</shortName>
    </recommendedName>
    <alternativeName>
        <fullName evidence="4">Centaurin-beta</fullName>
    </alternativeName>
</protein>
<name>A0A3Q2NPI8_FUNHE</name>
<reference evidence="6" key="2">
    <citation type="submission" date="2025-09" db="UniProtKB">
        <authorList>
            <consortium name="Ensembl"/>
        </authorList>
    </citation>
    <scope>IDENTIFICATION</scope>
</reference>
<reference evidence="6" key="1">
    <citation type="submission" date="2025-08" db="UniProtKB">
        <authorList>
            <consortium name="Ensembl"/>
        </authorList>
    </citation>
    <scope>IDENTIFICATION</scope>
</reference>
<feature type="domain" description="Arf-GAP" evidence="5">
    <location>
        <begin position="7"/>
        <end position="40"/>
    </location>
</feature>
<evidence type="ECO:0000256" key="4">
    <source>
        <dbReference type="RuleBase" id="RU369028"/>
    </source>
</evidence>
<comment type="activity regulation">
    <text evidence="4">GAP activity stimulated by phosphatidylinositol 4,5-bisphosphate (PIP2) and phosphatidic acid.</text>
</comment>
<comment type="domain">
    <text evidence="4">PH domain binds phospholipids including phosphatidic acid, phosphatidylinositol 3-phosphate, phosphatidylinositol 3,5-bisphosphate (PIP2) and phosphatidylinositol 3,4,5-trisphosphate (PIP3). May mediate protein binding to PIP2 or PIP3 containing membranes.</text>
</comment>
<dbReference type="Proteomes" id="UP000265000">
    <property type="component" value="Unplaced"/>
</dbReference>
<comment type="domain">
    <text evidence="4">The BAR domain mediates homodimerization, it can neither bind membrane nor impart curvature, but instead requires the neighboring PH domain to achieve these functions.</text>
</comment>
<dbReference type="Gene3D" id="1.10.220.150">
    <property type="entry name" value="Arf GTPase activating protein"/>
    <property type="match status" value="1"/>
</dbReference>
<dbReference type="Ensembl" id="ENSFHET00000014771.1">
    <property type="protein sequence ID" value="ENSFHEP00000000891.1"/>
    <property type="gene ID" value="ENSFHEG00000001644.1"/>
</dbReference>
<keyword evidence="4" id="KW-0967">Endosome</keyword>
<dbReference type="Pfam" id="PF01412">
    <property type="entry name" value="ArfGap"/>
    <property type="match status" value="1"/>
</dbReference>
<dbReference type="InterPro" id="IPR001164">
    <property type="entry name" value="ArfGAP_dom"/>
</dbReference>
<dbReference type="PANTHER" id="PTHR23180">
    <property type="entry name" value="CENTAURIN/ARF"/>
    <property type="match status" value="1"/>
</dbReference>
<organism evidence="6 7">
    <name type="scientific">Fundulus heteroclitus</name>
    <name type="common">Killifish</name>
    <name type="synonym">Mummichog</name>
    <dbReference type="NCBI Taxonomy" id="8078"/>
    <lineage>
        <taxon>Eukaryota</taxon>
        <taxon>Metazoa</taxon>
        <taxon>Chordata</taxon>
        <taxon>Craniata</taxon>
        <taxon>Vertebrata</taxon>
        <taxon>Euteleostomi</taxon>
        <taxon>Actinopterygii</taxon>
        <taxon>Neopterygii</taxon>
        <taxon>Teleostei</taxon>
        <taxon>Neoteleostei</taxon>
        <taxon>Acanthomorphata</taxon>
        <taxon>Ovalentaria</taxon>
        <taxon>Atherinomorphae</taxon>
        <taxon>Cyprinodontiformes</taxon>
        <taxon>Fundulidae</taxon>
        <taxon>Fundulus</taxon>
    </lineage>
</organism>